<gene>
    <name evidence="1" type="ORF">METZ01_LOCUS236708</name>
</gene>
<feature type="non-terminal residue" evidence="1">
    <location>
        <position position="197"/>
    </location>
</feature>
<dbReference type="AlphaFoldDB" id="A0A382H970"/>
<organism evidence="1">
    <name type="scientific">marine metagenome</name>
    <dbReference type="NCBI Taxonomy" id="408172"/>
    <lineage>
        <taxon>unclassified sequences</taxon>
        <taxon>metagenomes</taxon>
        <taxon>ecological metagenomes</taxon>
    </lineage>
</organism>
<evidence type="ECO:0000313" key="1">
    <source>
        <dbReference type="EMBL" id="SVB83854.1"/>
    </source>
</evidence>
<proteinExistence type="predicted"/>
<sequence>MATRKEISNQGSYVTQADIDSLGKDVNKNELKLLNFKFAAENDLAFYNLQDGVIDAFEDETGIDNGTSVNETFVSSAKAYIPLFGNYFGDGSLGNCQFGTGGVTQSSDTAAIDTVLATGSEAGGGGASSYGSGVPNSSECYEFTVANTSGSYDGDMVVLQFKDLTVDSGVTLTTKQPCRGMFIYVDGDCSIAGSVSM</sequence>
<reference evidence="1" key="1">
    <citation type="submission" date="2018-05" db="EMBL/GenBank/DDBJ databases">
        <authorList>
            <person name="Lanie J.A."/>
            <person name="Ng W.-L."/>
            <person name="Kazmierczak K.M."/>
            <person name="Andrzejewski T.M."/>
            <person name="Davidsen T.M."/>
            <person name="Wayne K.J."/>
            <person name="Tettelin H."/>
            <person name="Glass J.I."/>
            <person name="Rusch D."/>
            <person name="Podicherti R."/>
            <person name="Tsui H.-C.T."/>
            <person name="Winkler M.E."/>
        </authorList>
    </citation>
    <scope>NUCLEOTIDE SEQUENCE</scope>
</reference>
<accession>A0A382H970</accession>
<dbReference type="EMBL" id="UINC01059916">
    <property type="protein sequence ID" value="SVB83854.1"/>
    <property type="molecule type" value="Genomic_DNA"/>
</dbReference>
<protein>
    <submittedName>
        <fullName evidence="1">Uncharacterized protein</fullName>
    </submittedName>
</protein>
<name>A0A382H970_9ZZZZ</name>